<gene>
    <name evidence="3" type="ORF">EU555_06465</name>
</gene>
<evidence type="ECO:0000313" key="4">
    <source>
        <dbReference type="Proteomes" id="UP000297535"/>
    </source>
</evidence>
<feature type="transmembrane region" description="Helical" evidence="1">
    <location>
        <begin position="32"/>
        <end position="54"/>
    </location>
</feature>
<reference evidence="3 4" key="1">
    <citation type="submission" date="2019-04" db="EMBL/GenBank/DDBJ databases">
        <authorList>
            <person name="Feng G."/>
            <person name="Zhu H."/>
        </authorList>
    </citation>
    <scope>NUCLEOTIDE SEQUENCE [LARGE SCALE GENOMIC DNA]</scope>
    <source>
        <strain evidence="3 4">6HR-1</strain>
    </source>
</reference>
<keyword evidence="4" id="KW-1185">Reference proteome</keyword>
<keyword evidence="1" id="KW-0472">Membrane</keyword>
<dbReference type="AlphaFoldDB" id="A0A4Z0NUM3"/>
<dbReference type="Proteomes" id="UP000297535">
    <property type="component" value="Unassembled WGS sequence"/>
</dbReference>
<evidence type="ECO:0000256" key="1">
    <source>
        <dbReference type="SAM" id="Phobius"/>
    </source>
</evidence>
<dbReference type="EMBL" id="SRLB01000004">
    <property type="protein sequence ID" value="TGE01236.1"/>
    <property type="molecule type" value="Genomic_DNA"/>
</dbReference>
<organism evidence="3 4">
    <name type="scientific">Methylobacterium nonmethylotrophicum</name>
    <dbReference type="NCBI Taxonomy" id="1141884"/>
    <lineage>
        <taxon>Bacteria</taxon>
        <taxon>Pseudomonadati</taxon>
        <taxon>Pseudomonadota</taxon>
        <taxon>Alphaproteobacteria</taxon>
        <taxon>Hyphomicrobiales</taxon>
        <taxon>Methylobacteriaceae</taxon>
        <taxon>Methylobacterium</taxon>
    </lineage>
</organism>
<keyword evidence="1" id="KW-1133">Transmembrane helix</keyword>
<keyword evidence="1" id="KW-0812">Transmembrane</keyword>
<comment type="caution">
    <text evidence="3">The sequence shown here is derived from an EMBL/GenBank/DDBJ whole genome shotgun (WGS) entry which is preliminary data.</text>
</comment>
<protein>
    <recommendedName>
        <fullName evidence="2">Putative Flp pilus-assembly TadG-like N-terminal domain-containing protein</fullName>
    </recommendedName>
</protein>
<dbReference type="Pfam" id="PF13400">
    <property type="entry name" value="Tad"/>
    <property type="match status" value="1"/>
</dbReference>
<feature type="domain" description="Putative Flp pilus-assembly TadG-like N-terminal" evidence="2">
    <location>
        <begin position="30"/>
        <end position="74"/>
    </location>
</feature>
<proteinExistence type="predicted"/>
<name>A0A4Z0NUM3_9HYPH</name>
<accession>A0A4Z0NUM3</accession>
<evidence type="ECO:0000259" key="2">
    <source>
        <dbReference type="Pfam" id="PF13400"/>
    </source>
</evidence>
<sequence>MTTRIVNDGTSRRVNATGRVTHRFVSSAAGSVAVTFAVCAIPLIAAAAAGIDYARSLLSVGKIQSAMDAAVLAGLTASGSETSMAKTVFTGNVSDGSLTLNAPVFVFDKTCGCLTGSVSGSVSLAFARILPASAVTVSVTSKASNMKPRQRPVSFVTTPTKAQGWYPKVMSVWTKDTSGNIVSQSQLMTYDFRFPSNGWTSPPIGQASSTAVLDSSAAVWGISVINYYSASTSSYCPGFCGVSYTNTVTSPPTSAPTMAQMGAFRFTGDCTSSQGMTVNYEDGGDSSYMDLVATIRCTMGTVATKVAPYLTN</sequence>
<evidence type="ECO:0000313" key="3">
    <source>
        <dbReference type="EMBL" id="TGE01236.1"/>
    </source>
</evidence>
<dbReference type="InterPro" id="IPR028087">
    <property type="entry name" value="Tad_N"/>
</dbReference>